<sequence>MHRLLFAALAVAFLGSASPAADAQTARQAREELEASMLVTGYVDIGLDGQVTDLEIDEVESLPPYVIALMERAAPTLRFEPVLVDGVPALARAKMSARLVAASSGKGGVEMRIASAHFGERDLKNDSSVIRLLRRSPPRYPEDAVRMGGQGTVYLLVKVGRDGKTQDAHAEQVNLTAFGTAQQMERVRALLTEAAVDQARRRWTWTPPSTGASADHDYWVVRVPVDFFLGNSREPRYGQWASYHPGEMSHPAWAAPTAPGFRPDAIASGGAATPETSRFKLMTPFEG</sequence>
<dbReference type="SUPFAM" id="SSF74653">
    <property type="entry name" value="TolA/TonB C-terminal domain"/>
    <property type="match status" value="1"/>
</dbReference>
<reference evidence="3" key="2">
    <citation type="journal article" date="2022" name="Syst. Appl. Microbiol.">
        <title>Physiological and genomic characterisation of Luteimonas fraxinea sp. nov., a bacterial species associated with trees tolerant to ash dieback.</title>
        <authorList>
            <person name="Ulrich K."/>
            <person name="Becker R."/>
            <person name="Behrendt U."/>
            <person name="Kube M."/>
            <person name="Schneck V."/>
            <person name="Ulrich A."/>
        </authorList>
    </citation>
    <scope>NUCLEOTIDE SEQUENCE</scope>
    <source>
        <strain evidence="3">A1P009</strain>
    </source>
</reference>
<accession>A0ABS8U940</accession>
<protein>
    <submittedName>
        <fullName evidence="3">Energy transducer TonB</fullName>
    </submittedName>
</protein>
<name>A0ABS8U940_9GAMM</name>
<feature type="domain" description="TonB C-terminal" evidence="2">
    <location>
        <begin position="125"/>
        <end position="236"/>
    </location>
</feature>
<dbReference type="Gene3D" id="3.30.1150.10">
    <property type="match status" value="1"/>
</dbReference>
<dbReference type="Proteomes" id="UP001430360">
    <property type="component" value="Unassembled WGS sequence"/>
</dbReference>
<feature type="signal peptide" evidence="1">
    <location>
        <begin position="1"/>
        <end position="23"/>
    </location>
</feature>
<dbReference type="PROSITE" id="PS52015">
    <property type="entry name" value="TONB_CTD"/>
    <property type="match status" value="1"/>
</dbReference>
<organism evidence="3 4">
    <name type="scientific">Luteimonas fraxinea</name>
    <dbReference type="NCBI Taxonomy" id="2901869"/>
    <lineage>
        <taxon>Bacteria</taxon>
        <taxon>Pseudomonadati</taxon>
        <taxon>Pseudomonadota</taxon>
        <taxon>Gammaproteobacteria</taxon>
        <taxon>Lysobacterales</taxon>
        <taxon>Lysobacteraceae</taxon>
        <taxon>Luteimonas</taxon>
    </lineage>
</organism>
<proteinExistence type="predicted"/>
<gene>
    <name evidence="3" type="ORF">LTT95_00885</name>
</gene>
<dbReference type="EMBL" id="JAJQKU010000001">
    <property type="protein sequence ID" value="MCD9095497.1"/>
    <property type="molecule type" value="Genomic_DNA"/>
</dbReference>
<feature type="chain" id="PRO_5046466296" evidence="1">
    <location>
        <begin position="24"/>
        <end position="287"/>
    </location>
</feature>
<evidence type="ECO:0000313" key="3">
    <source>
        <dbReference type="EMBL" id="MCD9095497.1"/>
    </source>
</evidence>
<keyword evidence="1" id="KW-0732">Signal</keyword>
<keyword evidence="4" id="KW-1185">Reference proteome</keyword>
<comment type="caution">
    <text evidence="3">The sequence shown here is derived from an EMBL/GenBank/DDBJ whole genome shotgun (WGS) entry which is preliminary data.</text>
</comment>
<dbReference type="InterPro" id="IPR037682">
    <property type="entry name" value="TonB_C"/>
</dbReference>
<evidence type="ECO:0000256" key="1">
    <source>
        <dbReference type="SAM" id="SignalP"/>
    </source>
</evidence>
<dbReference type="RefSeq" id="WP_232134040.1">
    <property type="nucleotide sequence ID" value="NZ_CP089507.1"/>
</dbReference>
<reference evidence="3" key="1">
    <citation type="submission" date="2021-12" db="EMBL/GenBank/DDBJ databases">
        <authorList>
            <person name="Ulrich A."/>
        </authorList>
    </citation>
    <scope>NUCLEOTIDE SEQUENCE</scope>
    <source>
        <strain evidence="3">A1P009</strain>
    </source>
</reference>
<evidence type="ECO:0000259" key="2">
    <source>
        <dbReference type="PROSITE" id="PS52015"/>
    </source>
</evidence>
<evidence type="ECO:0000313" key="4">
    <source>
        <dbReference type="Proteomes" id="UP001430360"/>
    </source>
</evidence>